<dbReference type="Gene3D" id="3.40.50.1980">
    <property type="entry name" value="Nitrogenase molybdenum iron protein domain"/>
    <property type="match status" value="2"/>
</dbReference>
<dbReference type="InterPro" id="IPR006127">
    <property type="entry name" value="ZnuA-like"/>
</dbReference>
<dbReference type="AlphaFoldDB" id="A0A0A2TB21"/>
<dbReference type="SUPFAM" id="SSF53807">
    <property type="entry name" value="Helical backbone' metal receptor"/>
    <property type="match status" value="1"/>
</dbReference>
<keyword evidence="9" id="KW-1185">Reference proteome</keyword>
<dbReference type="InterPro" id="IPR006129">
    <property type="entry name" value="AdhesinB"/>
</dbReference>
<dbReference type="InterPro" id="IPR050492">
    <property type="entry name" value="Bact_metal-bind_prot9"/>
</dbReference>
<dbReference type="PROSITE" id="PS51257">
    <property type="entry name" value="PROKAR_LIPOPROTEIN"/>
    <property type="match status" value="1"/>
</dbReference>
<feature type="coiled-coil region" evidence="6">
    <location>
        <begin position="164"/>
        <end position="191"/>
    </location>
</feature>
<dbReference type="GO" id="GO:0046872">
    <property type="term" value="F:metal ion binding"/>
    <property type="evidence" value="ECO:0007669"/>
    <property type="project" value="UniProtKB-KW"/>
</dbReference>
<dbReference type="GO" id="GO:0007155">
    <property type="term" value="P:cell adhesion"/>
    <property type="evidence" value="ECO:0007669"/>
    <property type="project" value="InterPro"/>
</dbReference>
<sequence length="311" mass="34632">MKKVFLIMLMAPFLLLAACGTGNGETANSGSNDEKIKVATTIAQIGDIAQNIGGEHVEVTSLMGPGTDPHLYKAVQSDIKTLSNADIIFYNGLHLEGQMNEIFEKMRSEKPTYAVAENIPEEKLAADPTNPEIFDPHVWFDIKLWEYAVEEVKNGLVELDPDNKEDYEQNFKEYKQKLDDLQAYAKEKVNEIPKESRVLVTAHDAFHYFGEAYGFEVMGLQGLSTESEYGLNDVKRLVDTLVDRNIKAVFIESSVSERSINAVVEGAKERGHNVEIGGELYSDAMGPADTEEGTYIGMFRHNINTIVDSLK</sequence>
<dbReference type="RefSeq" id="WP_036823455.1">
    <property type="nucleotide sequence ID" value="NZ_AVBF01000074.1"/>
</dbReference>
<feature type="signal peptide" evidence="7">
    <location>
        <begin position="1"/>
        <end position="17"/>
    </location>
</feature>
<evidence type="ECO:0000256" key="5">
    <source>
        <dbReference type="RuleBase" id="RU003512"/>
    </source>
</evidence>
<dbReference type="eggNOG" id="COG0803">
    <property type="taxonomic scope" value="Bacteria"/>
</dbReference>
<evidence type="ECO:0000256" key="2">
    <source>
        <dbReference type="ARBA" id="ARBA00022448"/>
    </source>
</evidence>
<keyword evidence="6" id="KW-0175">Coiled coil</keyword>
<evidence type="ECO:0000313" key="8">
    <source>
        <dbReference type="EMBL" id="KGP71251.1"/>
    </source>
</evidence>
<evidence type="ECO:0000313" key="9">
    <source>
        <dbReference type="Proteomes" id="UP000030147"/>
    </source>
</evidence>
<dbReference type="InterPro" id="IPR006128">
    <property type="entry name" value="Lipoprotein_PsaA-like"/>
</dbReference>
<gene>
    <name evidence="8" type="ORF">N782_20385</name>
</gene>
<accession>A0A0A2TB21</accession>
<evidence type="ECO:0000256" key="4">
    <source>
        <dbReference type="ARBA" id="ARBA00022729"/>
    </source>
</evidence>
<name>A0A0A2TB21_9BACI</name>
<proteinExistence type="inferred from homology"/>
<keyword evidence="2 5" id="KW-0813">Transport</keyword>
<evidence type="ECO:0000256" key="1">
    <source>
        <dbReference type="ARBA" id="ARBA00004196"/>
    </source>
</evidence>
<dbReference type="STRING" id="1385514.N782_20385"/>
<comment type="subcellular location">
    <subcellularLocation>
        <location evidence="1">Cell envelope</location>
    </subcellularLocation>
</comment>
<dbReference type="GO" id="GO:0030001">
    <property type="term" value="P:metal ion transport"/>
    <property type="evidence" value="ECO:0007669"/>
    <property type="project" value="InterPro"/>
</dbReference>
<comment type="similarity">
    <text evidence="5">Belongs to the bacterial solute-binding protein 9 family.</text>
</comment>
<evidence type="ECO:0000256" key="6">
    <source>
        <dbReference type="SAM" id="Coils"/>
    </source>
</evidence>
<reference evidence="8 9" key="1">
    <citation type="journal article" date="2015" name="Stand. Genomic Sci.">
        <title>High quality draft genome sequence of the moderately halophilic bacterium Pontibacillus yanchengensis Y32(T) and comparison among Pontibacillus genomes.</title>
        <authorList>
            <person name="Huang J."/>
            <person name="Qiao Z.X."/>
            <person name="Tang J.W."/>
            <person name="Wang G."/>
        </authorList>
    </citation>
    <scope>NUCLEOTIDE SEQUENCE [LARGE SCALE GENOMIC DNA]</scope>
    <source>
        <strain evidence="8 9">Y32</strain>
    </source>
</reference>
<feature type="chain" id="PRO_5038353791" evidence="7">
    <location>
        <begin position="18"/>
        <end position="311"/>
    </location>
</feature>
<dbReference type="PANTHER" id="PTHR42953">
    <property type="entry name" value="HIGH-AFFINITY ZINC UPTAKE SYSTEM PROTEIN ZNUA-RELATED"/>
    <property type="match status" value="1"/>
</dbReference>
<comment type="caution">
    <text evidence="8">The sequence shown here is derived from an EMBL/GenBank/DDBJ whole genome shotgun (WGS) entry which is preliminary data.</text>
</comment>
<keyword evidence="3" id="KW-0479">Metal-binding</keyword>
<evidence type="ECO:0000256" key="3">
    <source>
        <dbReference type="ARBA" id="ARBA00022723"/>
    </source>
</evidence>
<protein>
    <submittedName>
        <fullName evidence="8">Manganese transporter</fullName>
    </submittedName>
</protein>
<dbReference type="Pfam" id="PF01297">
    <property type="entry name" value="ZnuA"/>
    <property type="match status" value="1"/>
</dbReference>
<keyword evidence="4 7" id="KW-0732">Signal</keyword>
<dbReference type="Proteomes" id="UP000030147">
    <property type="component" value="Unassembled WGS sequence"/>
</dbReference>
<dbReference type="GO" id="GO:0030313">
    <property type="term" value="C:cell envelope"/>
    <property type="evidence" value="ECO:0007669"/>
    <property type="project" value="UniProtKB-SubCell"/>
</dbReference>
<evidence type="ECO:0000256" key="7">
    <source>
        <dbReference type="SAM" id="SignalP"/>
    </source>
</evidence>
<organism evidence="8 9">
    <name type="scientific">Pontibacillus yanchengensis Y32</name>
    <dbReference type="NCBI Taxonomy" id="1385514"/>
    <lineage>
        <taxon>Bacteria</taxon>
        <taxon>Bacillati</taxon>
        <taxon>Bacillota</taxon>
        <taxon>Bacilli</taxon>
        <taxon>Bacillales</taxon>
        <taxon>Bacillaceae</taxon>
        <taxon>Pontibacillus</taxon>
    </lineage>
</organism>
<dbReference type="PRINTS" id="PR00691">
    <property type="entry name" value="ADHESINB"/>
</dbReference>
<dbReference type="OrthoDB" id="9793396at2"/>
<dbReference type="EMBL" id="AVBF01000074">
    <property type="protein sequence ID" value="KGP71251.1"/>
    <property type="molecule type" value="Genomic_DNA"/>
</dbReference>
<dbReference type="PRINTS" id="PR00690">
    <property type="entry name" value="ADHESNFAMILY"/>
</dbReference>
<dbReference type="PANTHER" id="PTHR42953:SF1">
    <property type="entry name" value="METAL-BINDING PROTEIN HI_0362-RELATED"/>
    <property type="match status" value="1"/>
</dbReference>